<dbReference type="Gene3D" id="2.40.30.170">
    <property type="match status" value="1"/>
</dbReference>
<evidence type="ECO:0000256" key="2">
    <source>
        <dbReference type="SAM" id="Coils"/>
    </source>
</evidence>
<dbReference type="AlphaFoldDB" id="A0A1S1YSX5"/>
<proteinExistence type="inferred from homology"/>
<dbReference type="Gene3D" id="1.10.287.470">
    <property type="entry name" value="Helix hairpin bin"/>
    <property type="match status" value="1"/>
</dbReference>
<accession>A0A1S1YSX5</accession>
<dbReference type="PANTHER" id="PTHR30158">
    <property type="entry name" value="ACRA/E-RELATED COMPONENT OF DRUG EFFLUX TRANSPORTER"/>
    <property type="match status" value="1"/>
</dbReference>
<gene>
    <name evidence="5" type="ORF">NH26_21240</name>
</gene>
<dbReference type="Gene3D" id="2.40.50.100">
    <property type="match status" value="1"/>
</dbReference>
<dbReference type="OrthoDB" id="9801814at2"/>
<comment type="similarity">
    <text evidence="1">Belongs to the membrane fusion protein (MFP) (TC 8.A.1) family.</text>
</comment>
<dbReference type="InterPro" id="IPR058626">
    <property type="entry name" value="MdtA-like_b-barrel"/>
</dbReference>
<dbReference type="InterPro" id="IPR058625">
    <property type="entry name" value="MdtA-like_BSH"/>
</dbReference>
<evidence type="ECO:0000259" key="3">
    <source>
        <dbReference type="Pfam" id="PF25917"/>
    </source>
</evidence>
<reference evidence="5 6" key="1">
    <citation type="journal article" date="2012" name="Int. J. Syst. Evol. Microbiol.">
        <title>Flammeovirga pacifica sp. nov., isolated from deep-sea sediment.</title>
        <authorList>
            <person name="Xu H."/>
            <person name="Fu Y."/>
            <person name="Yang N."/>
            <person name="Ding Z."/>
            <person name="Lai Q."/>
            <person name="Zeng R."/>
        </authorList>
    </citation>
    <scope>NUCLEOTIDE SEQUENCE [LARGE SCALE GENOMIC DNA]</scope>
    <source>
        <strain evidence="6">DSM 24597 / LMG 26175 / WPAGA1</strain>
    </source>
</reference>
<comment type="caution">
    <text evidence="5">The sequence shown here is derived from an EMBL/GenBank/DDBJ whole genome shotgun (WGS) entry which is preliminary data.</text>
</comment>
<dbReference type="GO" id="GO:0046677">
    <property type="term" value="P:response to antibiotic"/>
    <property type="evidence" value="ECO:0007669"/>
    <property type="project" value="TreeGrafter"/>
</dbReference>
<dbReference type="Gene3D" id="2.40.420.20">
    <property type="match status" value="1"/>
</dbReference>
<dbReference type="GO" id="GO:0030313">
    <property type="term" value="C:cell envelope"/>
    <property type="evidence" value="ECO:0007669"/>
    <property type="project" value="UniProtKB-SubCell"/>
</dbReference>
<dbReference type="GO" id="GO:0005886">
    <property type="term" value="C:plasma membrane"/>
    <property type="evidence" value="ECO:0007669"/>
    <property type="project" value="TreeGrafter"/>
</dbReference>
<feature type="domain" description="Multidrug resistance protein MdtA-like beta-barrel" evidence="4">
    <location>
        <begin position="193"/>
        <end position="275"/>
    </location>
</feature>
<evidence type="ECO:0000259" key="4">
    <source>
        <dbReference type="Pfam" id="PF25944"/>
    </source>
</evidence>
<evidence type="ECO:0000313" key="5">
    <source>
        <dbReference type="EMBL" id="OHX64132.1"/>
    </source>
</evidence>
<feature type="domain" description="Multidrug resistance protein MdtA-like barrel-sandwich hybrid" evidence="3">
    <location>
        <begin position="59"/>
        <end position="176"/>
    </location>
</feature>
<dbReference type="Pfam" id="PF25917">
    <property type="entry name" value="BSH_RND"/>
    <property type="match status" value="1"/>
</dbReference>
<name>A0A1S1YSX5_FLAPC</name>
<dbReference type="GO" id="GO:0022857">
    <property type="term" value="F:transmembrane transporter activity"/>
    <property type="evidence" value="ECO:0007669"/>
    <property type="project" value="InterPro"/>
</dbReference>
<dbReference type="InterPro" id="IPR006143">
    <property type="entry name" value="RND_pump_MFP"/>
</dbReference>
<sequence length="368" mass="40843">MLRNFLILLSSFLILSCSENKKVTNTKPSHPYKVVKAEVRNVAYEKSYPSSIRGEVSSEVRAKISGYIDAVYVDEGQKVKKGQKLFHIETASLSEEVQTAKAQVAVAEVEVDRLRPLVEKKVISEIQLKTAEAKLAEMKSNLNTIYANISYATITSPVNGVVGSINFRQGTLVGPNTESLTEVSDIENVFAYFSMNEKDFLSFTKNVKGKDMEERIKNMPNVQLRLADASMYPYEGKIVTISGSINQETGSVSFRAKFPNKEGILRDGSSGRVIVKNEVTDALVIPYQSTFEQQGETIVYRVSDNDSLYTKKVHAVIKTDKLLVIDNGIQKGDRILAEGVNIVNSGQKIISKETTVDEVLETYKAAFK</sequence>
<dbReference type="PANTHER" id="PTHR30158:SF23">
    <property type="entry name" value="MULTIDRUG RESISTANCE PROTEIN MEXA"/>
    <property type="match status" value="1"/>
</dbReference>
<keyword evidence="6" id="KW-1185">Reference proteome</keyword>
<feature type="coiled-coil region" evidence="2">
    <location>
        <begin position="121"/>
        <end position="148"/>
    </location>
</feature>
<evidence type="ECO:0000256" key="1">
    <source>
        <dbReference type="ARBA" id="ARBA00009477"/>
    </source>
</evidence>
<keyword evidence="2" id="KW-0175">Coiled coil</keyword>
<dbReference type="SUPFAM" id="SSF111369">
    <property type="entry name" value="HlyD-like secretion proteins"/>
    <property type="match status" value="1"/>
</dbReference>
<dbReference type="EMBL" id="JRYR02000002">
    <property type="protein sequence ID" value="OHX64132.1"/>
    <property type="molecule type" value="Genomic_DNA"/>
</dbReference>
<dbReference type="Pfam" id="PF25944">
    <property type="entry name" value="Beta-barrel_RND"/>
    <property type="match status" value="1"/>
</dbReference>
<dbReference type="RefSeq" id="WP_044226329.1">
    <property type="nucleotide sequence ID" value="NZ_JRYR02000002.1"/>
</dbReference>
<dbReference type="PROSITE" id="PS51257">
    <property type="entry name" value="PROKAR_LIPOPROTEIN"/>
    <property type="match status" value="1"/>
</dbReference>
<dbReference type="Proteomes" id="UP000179797">
    <property type="component" value="Unassembled WGS sequence"/>
</dbReference>
<dbReference type="NCBIfam" id="TIGR01730">
    <property type="entry name" value="RND_mfp"/>
    <property type="match status" value="1"/>
</dbReference>
<organism evidence="5 6">
    <name type="scientific">Flammeovirga pacifica</name>
    <dbReference type="NCBI Taxonomy" id="915059"/>
    <lineage>
        <taxon>Bacteria</taxon>
        <taxon>Pseudomonadati</taxon>
        <taxon>Bacteroidota</taxon>
        <taxon>Cytophagia</taxon>
        <taxon>Cytophagales</taxon>
        <taxon>Flammeovirgaceae</taxon>
        <taxon>Flammeovirga</taxon>
    </lineage>
</organism>
<dbReference type="STRING" id="915059.NH26_21240"/>
<evidence type="ECO:0000313" key="6">
    <source>
        <dbReference type="Proteomes" id="UP000179797"/>
    </source>
</evidence>
<protein>
    <submittedName>
        <fullName evidence="5">Uncharacterized protein</fullName>
    </submittedName>
</protein>